<sequence>MWRPRLLIRQLLIYVLVVPRRKPCCVSIRENRGKTIPAGFHVETPLTYPAASHLRTRGAPQEAVL</sequence>
<accession>A0A4Y2SKE8</accession>
<protein>
    <recommendedName>
        <fullName evidence="4">Secreted protein</fullName>
    </recommendedName>
</protein>
<evidence type="ECO:0000256" key="1">
    <source>
        <dbReference type="SAM" id="SignalP"/>
    </source>
</evidence>
<evidence type="ECO:0000313" key="3">
    <source>
        <dbReference type="Proteomes" id="UP000499080"/>
    </source>
</evidence>
<proteinExistence type="predicted"/>
<gene>
    <name evidence="2" type="ORF">AVEN_261362_1</name>
</gene>
<organism evidence="2 3">
    <name type="scientific">Araneus ventricosus</name>
    <name type="common">Orbweaver spider</name>
    <name type="synonym">Epeira ventricosa</name>
    <dbReference type="NCBI Taxonomy" id="182803"/>
    <lineage>
        <taxon>Eukaryota</taxon>
        <taxon>Metazoa</taxon>
        <taxon>Ecdysozoa</taxon>
        <taxon>Arthropoda</taxon>
        <taxon>Chelicerata</taxon>
        <taxon>Arachnida</taxon>
        <taxon>Araneae</taxon>
        <taxon>Araneomorphae</taxon>
        <taxon>Entelegynae</taxon>
        <taxon>Araneoidea</taxon>
        <taxon>Araneidae</taxon>
        <taxon>Araneus</taxon>
    </lineage>
</organism>
<feature type="chain" id="PRO_5021368910" description="Secreted protein" evidence="1">
    <location>
        <begin position="20"/>
        <end position="65"/>
    </location>
</feature>
<dbReference type="Proteomes" id="UP000499080">
    <property type="component" value="Unassembled WGS sequence"/>
</dbReference>
<keyword evidence="1" id="KW-0732">Signal</keyword>
<dbReference type="EMBL" id="BGPR01021959">
    <property type="protein sequence ID" value="GBN87770.1"/>
    <property type="molecule type" value="Genomic_DNA"/>
</dbReference>
<comment type="caution">
    <text evidence="2">The sequence shown here is derived from an EMBL/GenBank/DDBJ whole genome shotgun (WGS) entry which is preliminary data.</text>
</comment>
<evidence type="ECO:0000313" key="2">
    <source>
        <dbReference type="EMBL" id="GBN87770.1"/>
    </source>
</evidence>
<feature type="non-terminal residue" evidence="2">
    <location>
        <position position="65"/>
    </location>
</feature>
<evidence type="ECO:0008006" key="4">
    <source>
        <dbReference type="Google" id="ProtNLM"/>
    </source>
</evidence>
<keyword evidence="3" id="KW-1185">Reference proteome</keyword>
<reference evidence="2 3" key="1">
    <citation type="journal article" date="2019" name="Sci. Rep.">
        <title>Orb-weaving spider Araneus ventricosus genome elucidates the spidroin gene catalogue.</title>
        <authorList>
            <person name="Kono N."/>
            <person name="Nakamura H."/>
            <person name="Ohtoshi R."/>
            <person name="Moran D.A.P."/>
            <person name="Shinohara A."/>
            <person name="Yoshida Y."/>
            <person name="Fujiwara M."/>
            <person name="Mori M."/>
            <person name="Tomita M."/>
            <person name="Arakawa K."/>
        </authorList>
    </citation>
    <scope>NUCLEOTIDE SEQUENCE [LARGE SCALE GENOMIC DNA]</scope>
</reference>
<feature type="signal peptide" evidence="1">
    <location>
        <begin position="1"/>
        <end position="19"/>
    </location>
</feature>
<dbReference type="AlphaFoldDB" id="A0A4Y2SKE8"/>
<name>A0A4Y2SKE8_ARAVE</name>